<reference evidence="1 2" key="1">
    <citation type="submission" date="2020-07" db="EMBL/GenBank/DDBJ databases">
        <title>Metarhizium humberi genome.</title>
        <authorList>
            <person name="Lysoe E."/>
        </authorList>
    </citation>
    <scope>NUCLEOTIDE SEQUENCE [LARGE SCALE GENOMIC DNA]</scope>
    <source>
        <strain evidence="1 2">ESALQ1638</strain>
    </source>
</reference>
<protein>
    <submittedName>
        <fullName evidence="1">Uncharacterized protein</fullName>
    </submittedName>
</protein>
<accession>A0A9P8S3Z8</accession>
<dbReference type="Proteomes" id="UP000764110">
    <property type="component" value="Unassembled WGS sequence"/>
</dbReference>
<comment type="caution">
    <text evidence="1">The sequence shown here is derived from an EMBL/GenBank/DDBJ whole genome shotgun (WGS) entry which is preliminary data.</text>
</comment>
<gene>
    <name evidence="1" type="ORF">MHUMG1_08369</name>
</gene>
<evidence type="ECO:0000313" key="2">
    <source>
        <dbReference type="Proteomes" id="UP000764110"/>
    </source>
</evidence>
<dbReference type="AlphaFoldDB" id="A0A9P8S3Z8"/>
<sequence length="97" mass="10505">MACAAIDSSHYAIDSNPRAVPFMDSSDDEDSWVLVEKLSEVNSNAAADAARYSLSQHRQALKAVNTTTSPRNMKCGNALLPWKDCSENTGKETVSLV</sequence>
<name>A0A9P8S3Z8_9HYPO</name>
<dbReference type="EMBL" id="JACEFI010000018">
    <property type="protein sequence ID" value="KAH0594046.1"/>
    <property type="molecule type" value="Genomic_DNA"/>
</dbReference>
<organism evidence="1 2">
    <name type="scientific">Metarhizium humberi</name>
    <dbReference type="NCBI Taxonomy" id="2596975"/>
    <lineage>
        <taxon>Eukaryota</taxon>
        <taxon>Fungi</taxon>
        <taxon>Dikarya</taxon>
        <taxon>Ascomycota</taxon>
        <taxon>Pezizomycotina</taxon>
        <taxon>Sordariomycetes</taxon>
        <taxon>Hypocreomycetidae</taxon>
        <taxon>Hypocreales</taxon>
        <taxon>Clavicipitaceae</taxon>
        <taxon>Metarhizium</taxon>
    </lineage>
</organism>
<evidence type="ECO:0000313" key="1">
    <source>
        <dbReference type="EMBL" id="KAH0594046.1"/>
    </source>
</evidence>
<keyword evidence="2" id="KW-1185">Reference proteome</keyword>
<proteinExistence type="predicted"/>